<gene>
    <name evidence="1" type="ORF">ATC70_006168</name>
</gene>
<evidence type="ECO:0000313" key="1">
    <source>
        <dbReference type="EMBL" id="KAK4509999.1"/>
    </source>
</evidence>
<name>A0AAN7D564_9FUNG</name>
<dbReference type="Proteomes" id="UP001304243">
    <property type="component" value="Unassembled WGS sequence"/>
</dbReference>
<dbReference type="RefSeq" id="XP_064676665.1">
    <property type="nucleotide sequence ID" value="XM_064825447.1"/>
</dbReference>
<organism evidence="1 2">
    <name type="scientific">Mucor velutinosus</name>
    <dbReference type="NCBI Taxonomy" id="708070"/>
    <lineage>
        <taxon>Eukaryota</taxon>
        <taxon>Fungi</taxon>
        <taxon>Fungi incertae sedis</taxon>
        <taxon>Mucoromycota</taxon>
        <taxon>Mucoromycotina</taxon>
        <taxon>Mucoromycetes</taxon>
        <taxon>Mucorales</taxon>
        <taxon>Mucorineae</taxon>
        <taxon>Mucoraceae</taxon>
        <taxon>Mucor</taxon>
    </lineage>
</organism>
<proteinExistence type="predicted"/>
<keyword evidence="2" id="KW-1185">Reference proteome</keyword>
<protein>
    <submittedName>
        <fullName evidence="1">Uncharacterized protein</fullName>
    </submittedName>
</protein>
<accession>A0AAN7D564</accession>
<comment type="caution">
    <text evidence="1">The sequence shown here is derived from an EMBL/GenBank/DDBJ whole genome shotgun (WGS) entry which is preliminary data.</text>
</comment>
<reference evidence="1 2" key="1">
    <citation type="submission" date="2022-11" db="EMBL/GenBank/DDBJ databases">
        <title>Mucor velutinosus strain NIH1002 WGS.</title>
        <authorList>
            <person name="Subramanian P."/>
            <person name="Mullikin J.C."/>
            <person name="Segre J.A."/>
            <person name="Zelazny A.M."/>
        </authorList>
    </citation>
    <scope>NUCLEOTIDE SEQUENCE [LARGE SCALE GENOMIC DNA]</scope>
    <source>
        <strain evidence="1 2">NIH1002</strain>
    </source>
</reference>
<dbReference type="GeneID" id="89949854"/>
<sequence>MDFVFIDKKTELEIGCGEGALVGGVNTTKQLYDAKFKMPKVLRDMIIKLVSRSPALKKDLHVCGFYVAETDLQLFILDCPSTYVTRLDAMKEMHYPKSEGQIHRQLSAVLRNIIGLRIIMENTVYALDHDTTDITIGRDNDEAMIPCFIPSSPEKKKRKFSVATSINS</sequence>
<dbReference type="AlphaFoldDB" id="A0AAN7D564"/>
<dbReference type="EMBL" id="JASEJX010000034">
    <property type="protein sequence ID" value="KAK4509999.1"/>
    <property type="molecule type" value="Genomic_DNA"/>
</dbReference>
<evidence type="ECO:0000313" key="2">
    <source>
        <dbReference type="Proteomes" id="UP001304243"/>
    </source>
</evidence>